<sequence length="405" mass="45073">MRCPKQTPAEEAQHAQFLQQLGGPGMLWPPCPPAPQPAFNPWIASQYPMTGSMPPLQSQLPPLVPGLGERWFQGLVAAVSKEIKDNEKKAAADNARKKNAAPADLSVEDEKALIAALRRQREGTLTMEQVFGELSKKYGHTETEWKTLFFANYERLLSKLDLHSNLGPASEGSPQRFTSPVASRTRSMSRNQPSRSSTRTASRTLTDSLEESESEFESETETESEWGELCSDGRSALRELESSSSSPRAKRKPPRGARQYCRVTDADLRAMAQYRFENGDGDEVRRYGYCAWREFALRPENSKRTLPAWRCIPRRLRHAAAIDRYVREFQLRVEVTGSKPILPILPDPQDSPGTSRSGPGMAVEAAQKEASMNQQNGNSGSENATMASRATDAMEIIDLTDDKVE</sequence>
<keyword evidence="3" id="KW-1185">Reference proteome</keyword>
<feature type="compositionally biased region" description="Polar residues" evidence="1">
    <location>
        <begin position="172"/>
        <end position="193"/>
    </location>
</feature>
<evidence type="ECO:0000256" key="1">
    <source>
        <dbReference type="SAM" id="MobiDB-lite"/>
    </source>
</evidence>
<feature type="compositionally biased region" description="Acidic residues" evidence="1">
    <location>
        <begin position="208"/>
        <end position="226"/>
    </location>
</feature>
<comment type="caution">
    <text evidence="2">The sequence shown here is derived from an EMBL/GenBank/DDBJ whole genome shotgun (WGS) entry which is preliminary data.</text>
</comment>
<evidence type="ECO:0000313" key="3">
    <source>
        <dbReference type="Proteomes" id="UP000230002"/>
    </source>
</evidence>
<name>A0A2G8RNB2_9APHY</name>
<proteinExistence type="predicted"/>
<feature type="compositionally biased region" description="Low complexity" evidence="1">
    <location>
        <begin position="194"/>
        <end position="207"/>
    </location>
</feature>
<organism evidence="2 3">
    <name type="scientific">Ganoderma sinense ZZ0214-1</name>
    <dbReference type="NCBI Taxonomy" id="1077348"/>
    <lineage>
        <taxon>Eukaryota</taxon>
        <taxon>Fungi</taxon>
        <taxon>Dikarya</taxon>
        <taxon>Basidiomycota</taxon>
        <taxon>Agaricomycotina</taxon>
        <taxon>Agaricomycetes</taxon>
        <taxon>Polyporales</taxon>
        <taxon>Polyporaceae</taxon>
        <taxon>Ganoderma</taxon>
    </lineage>
</organism>
<feature type="region of interest" description="Disordered" evidence="1">
    <location>
        <begin position="342"/>
        <end position="405"/>
    </location>
</feature>
<accession>A0A2G8RNB2</accession>
<dbReference type="Proteomes" id="UP000230002">
    <property type="component" value="Unassembled WGS sequence"/>
</dbReference>
<dbReference type="EMBL" id="AYKW01000068">
    <property type="protein sequence ID" value="PIL23005.1"/>
    <property type="molecule type" value="Genomic_DNA"/>
</dbReference>
<reference evidence="2 3" key="1">
    <citation type="journal article" date="2015" name="Sci. Rep.">
        <title>Chromosome-level genome map provides insights into diverse defense mechanisms in the medicinal fungus Ganoderma sinense.</title>
        <authorList>
            <person name="Zhu Y."/>
            <person name="Xu J."/>
            <person name="Sun C."/>
            <person name="Zhou S."/>
            <person name="Xu H."/>
            <person name="Nelson D.R."/>
            <person name="Qian J."/>
            <person name="Song J."/>
            <person name="Luo H."/>
            <person name="Xiang L."/>
            <person name="Li Y."/>
            <person name="Xu Z."/>
            <person name="Ji A."/>
            <person name="Wang L."/>
            <person name="Lu S."/>
            <person name="Hayward A."/>
            <person name="Sun W."/>
            <person name="Li X."/>
            <person name="Schwartz D.C."/>
            <person name="Wang Y."/>
            <person name="Chen S."/>
        </authorList>
    </citation>
    <scope>NUCLEOTIDE SEQUENCE [LARGE SCALE GENOMIC DNA]</scope>
    <source>
        <strain evidence="2 3">ZZ0214-1</strain>
    </source>
</reference>
<feature type="region of interest" description="Disordered" evidence="1">
    <location>
        <begin position="166"/>
        <end position="258"/>
    </location>
</feature>
<feature type="compositionally biased region" description="Polar residues" evidence="1">
    <location>
        <begin position="370"/>
        <end position="388"/>
    </location>
</feature>
<dbReference type="OrthoDB" id="2765130at2759"/>
<dbReference type="AlphaFoldDB" id="A0A2G8RNB2"/>
<evidence type="ECO:0000313" key="2">
    <source>
        <dbReference type="EMBL" id="PIL23005.1"/>
    </source>
</evidence>
<protein>
    <submittedName>
        <fullName evidence="2">Uncharacterized protein</fullName>
    </submittedName>
</protein>
<gene>
    <name evidence="2" type="ORF">GSI_14312</name>
</gene>